<dbReference type="Proteomes" id="UP001438707">
    <property type="component" value="Unassembled WGS sequence"/>
</dbReference>
<proteinExistence type="predicted"/>
<dbReference type="AlphaFoldDB" id="A0AAW1RJ09"/>
<gene>
    <name evidence="2" type="ORF">WJX74_001151</name>
</gene>
<dbReference type="EMBL" id="JALJOS010000010">
    <property type="protein sequence ID" value="KAK9833633.1"/>
    <property type="molecule type" value="Genomic_DNA"/>
</dbReference>
<keyword evidence="3" id="KW-1185">Reference proteome</keyword>
<organism evidence="2 3">
    <name type="scientific">Apatococcus lobatus</name>
    <dbReference type="NCBI Taxonomy" id="904363"/>
    <lineage>
        <taxon>Eukaryota</taxon>
        <taxon>Viridiplantae</taxon>
        <taxon>Chlorophyta</taxon>
        <taxon>core chlorophytes</taxon>
        <taxon>Trebouxiophyceae</taxon>
        <taxon>Chlorellales</taxon>
        <taxon>Chlorellaceae</taxon>
        <taxon>Apatococcus</taxon>
    </lineage>
</organism>
<evidence type="ECO:0000313" key="3">
    <source>
        <dbReference type="Proteomes" id="UP001438707"/>
    </source>
</evidence>
<evidence type="ECO:0000256" key="1">
    <source>
        <dbReference type="SAM" id="MobiDB-lite"/>
    </source>
</evidence>
<sequence>MSPASDIISVSGEPLDYGGSSHIRYAVVCPRESVAPRIPEAEQHDQPAHEGPYAYRHCEIIKEFPQNVPAEQGHPRLGIVYGPVEPPMVMFLGTNRPQPVPTTEHYCPPTDGVATSVVESWFQAPLDGIHFNPKQNIFSNDANSLRATQNCLSAWVHKLPSKLRNKLDLFRQLLPHISRQSSQQVEQAKAQAVQQLHERARKQNTAAAQPPPAAQQASTPQDSTCQTTFRQSGFFSQLTSNPRKRWTSTDAYDQRGDEIVRLPRCQCATCATLHSVHRFPN</sequence>
<reference evidence="2 3" key="1">
    <citation type="journal article" date="2024" name="Nat. Commun.">
        <title>Phylogenomics reveals the evolutionary origins of lichenization in chlorophyte algae.</title>
        <authorList>
            <person name="Puginier C."/>
            <person name="Libourel C."/>
            <person name="Otte J."/>
            <person name="Skaloud P."/>
            <person name="Haon M."/>
            <person name="Grisel S."/>
            <person name="Petersen M."/>
            <person name="Berrin J.G."/>
            <person name="Delaux P.M."/>
            <person name="Dal Grande F."/>
            <person name="Keller J."/>
        </authorList>
    </citation>
    <scope>NUCLEOTIDE SEQUENCE [LARGE SCALE GENOMIC DNA]</scope>
    <source>
        <strain evidence="2 3">SAG 2145</strain>
    </source>
</reference>
<name>A0AAW1RJ09_9CHLO</name>
<evidence type="ECO:0000313" key="2">
    <source>
        <dbReference type="EMBL" id="KAK9833633.1"/>
    </source>
</evidence>
<accession>A0AAW1RJ09</accession>
<feature type="region of interest" description="Disordered" evidence="1">
    <location>
        <begin position="196"/>
        <end position="226"/>
    </location>
</feature>
<protein>
    <submittedName>
        <fullName evidence="2">Uncharacterized protein</fullName>
    </submittedName>
</protein>
<comment type="caution">
    <text evidence="2">The sequence shown here is derived from an EMBL/GenBank/DDBJ whole genome shotgun (WGS) entry which is preliminary data.</text>
</comment>